<proteinExistence type="predicted"/>
<evidence type="ECO:0000256" key="1">
    <source>
        <dbReference type="SAM" id="MobiDB-lite"/>
    </source>
</evidence>
<dbReference type="Proteomes" id="UP000694925">
    <property type="component" value="Unplaced"/>
</dbReference>
<sequence length="269" mass="30215">MYKMVRKGNTSLQYTIIPQTDQLSSSSFPQSRKSSSRVIKYTMATLLILIMLSCIALISQNDKNIFKVLDIGRKSQIRNATRSQIKEANVNKSKNETSIVIKTKQAVVDEVITPPGNLKGDEGEISESITTDSTTSTQHLQTTPELLKTTLETFRTTASQKWSIPTSTMETLTNSTSRTNELPSRGSDKTTMVTLKLMENETTPEQYEEAGISDYKNGNSSVLAPGVSLEELIFKTSEGTMKPRSEKRFFKNFRWQVPPVFLFFLNCNK</sequence>
<name>A0AAJ7N2Z9_9HYME</name>
<gene>
    <name evidence="4" type="primary">LOC108621998</name>
</gene>
<reference evidence="4" key="1">
    <citation type="submission" date="2025-08" db="UniProtKB">
        <authorList>
            <consortium name="RefSeq"/>
        </authorList>
    </citation>
    <scope>IDENTIFICATION</scope>
    <source>
        <tissue evidence="4">Whole body</tissue>
    </source>
</reference>
<evidence type="ECO:0000256" key="2">
    <source>
        <dbReference type="SAM" id="Phobius"/>
    </source>
</evidence>
<accession>A0AAJ7N2Z9</accession>
<dbReference type="RefSeq" id="XP_017875114.2">
    <property type="nucleotide sequence ID" value="XM_018019625.2"/>
</dbReference>
<dbReference type="AlphaFoldDB" id="A0AAJ7N2Z9"/>
<feature type="region of interest" description="Disordered" evidence="1">
    <location>
        <begin position="113"/>
        <end position="138"/>
    </location>
</feature>
<evidence type="ECO:0000313" key="3">
    <source>
        <dbReference type="Proteomes" id="UP000694925"/>
    </source>
</evidence>
<feature type="non-terminal residue" evidence="4">
    <location>
        <position position="269"/>
    </location>
</feature>
<keyword evidence="2" id="KW-0472">Membrane</keyword>
<organism evidence="3 4">
    <name type="scientific">Ceratina calcarata</name>
    <dbReference type="NCBI Taxonomy" id="156304"/>
    <lineage>
        <taxon>Eukaryota</taxon>
        <taxon>Metazoa</taxon>
        <taxon>Ecdysozoa</taxon>
        <taxon>Arthropoda</taxon>
        <taxon>Hexapoda</taxon>
        <taxon>Insecta</taxon>
        <taxon>Pterygota</taxon>
        <taxon>Neoptera</taxon>
        <taxon>Endopterygota</taxon>
        <taxon>Hymenoptera</taxon>
        <taxon>Apocrita</taxon>
        <taxon>Aculeata</taxon>
        <taxon>Apoidea</taxon>
        <taxon>Anthophila</taxon>
        <taxon>Apidae</taxon>
        <taxon>Ceratina</taxon>
        <taxon>Zadontomerus</taxon>
    </lineage>
</organism>
<protein>
    <submittedName>
        <fullName evidence="4">Uncharacterized protein LOC108621998</fullName>
    </submittedName>
</protein>
<feature type="transmembrane region" description="Helical" evidence="2">
    <location>
        <begin position="38"/>
        <end position="58"/>
    </location>
</feature>
<dbReference type="GeneID" id="108621998"/>
<keyword evidence="2" id="KW-1133">Transmembrane helix</keyword>
<feature type="compositionally biased region" description="Low complexity" evidence="1">
    <location>
        <begin position="126"/>
        <end position="138"/>
    </location>
</feature>
<dbReference type="KEGG" id="ccal:108621998"/>
<keyword evidence="3" id="KW-1185">Reference proteome</keyword>
<evidence type="ECO:0000313" key="4">
    <source>
        <dbReference type="RefSeq" id="XP_017875114.2"/>
    </source>
</evidence>
<keyword evidence="2" id="KW-0812">Transmembrane</keyword>